<dbReference type="Pfam" id="PF00644">
    <property type="entry name" value="PARP"/>
    <property type="match status" value="1"/>
</dbReference>
<dbReference type="EMBL" id="JAPDFW010000103">
    <property type="protein sequence ID" value="KAJ5069513.1"/>
    <property type="molecule type" value="Genomic_DNA"/>
</dbReference>
<dbReference type="SUPFAM" id="SSF56399">
    <property type="entry name" value="ADP-ribosylation"/>
    <property type="match status" value="1"/>
</dbReference>
<dbReference type="GO" id="GO:0008270">
    <property type="term" value="F:zinc ion binding"/>
    <property type="evidence" value="ECO:0007669"/>
    <property type="project" value="UniProtKB-KW"/>
</dbReference>
<keyword evidence="5" id="KW-1185">Reference proteome</keyword>
<feature type="domain" description="C3H1-type" evidence="2">
    <location>
        <begin position="300"/>
        <end position="327"/>
    </location>
</feature>
<comment type="caution">
    <text evidence="4">The sequence shown here is derived from an EMBL/GenBank/DDBJ whole genome shotgun (WGS) entry which is preliminary data.</text>
</comment>
<evidence type="ECO:0000256" key="1">
    <source>
        <dbReference type="PROSITE-ProRule" id="PRU00723"/>
    </source>
</evidence>
<accession>A0A9Q0LB74</accession>
<evidence type="ECO:0000313" key="5">
    <source>
        <dbReference type="Proteomes" id="UP001149090"/>
    </source>
</evidence>
<evidence type="ECO:0000259" key="3">
    <source>
        <dbReference type="PROSITE" id="PS51059"/>
    </source>
</evidence>
<keyword evidence="1" id="KW-0479">Metal-binding</keyword>
<feature type="zinc finger region" description="C3H1-type" evidence="1">
    <location>
        <begin position="206"/>
        <end position="233"/>
    </location>
</feature>
<feature type="zinc finger region" description="C3H1-type" evidence="1">
    <location>
        <begin position="31"/>
        <end position="58"/>
    </location>
</feature>
<keyword evidence="1" id="KW-0863">Zinc-finger</keyword>
<evidence type="ECO:0000313" key="4">
    <source>
        <dbReference type="EMBL" id="KAJ5069513.1"/>
    </source>
</evidence>
<dbReference type="PROSITE" id="PS50103">
    <property type="entry name" value="ZF_C3H1"/>
    <property type="match status" value="3"/>
</dbReference>
<dbReference type="PANTHER" id="PTHR45740:SF2">
    <property type="entry name" value="POLY [ADP-RIBOSE] POLYMERASE"/>
    <property type="match status" value="1"/>
</dbReference>
<dbReference type="GO" id="GO:0005634">
    <property type="term" value="C:nucleus"/>
    <property type="evidence" value="ECO:0007669"/>
    <property type="project" value="TreeGrafter"/>
</dbReference>
<protein>
    <submittedName>
        <fullName evidence="4">Poly [adp-ribose] polymerase</fullName>
    </submittedName>
</protein>
<dbReference type="PROSITE" id="PS51059">
    <property type="entry name" value="PARP_CATALYTIC"/>
    <property type="match status" value="1"/>
</dbReference>
<feature type="zinc finger region" description="C3H1-type" evidence="1">
    <location>
        <begin position="300"/>
        <end position="327"/>
    </location>
</feature>
<dbReference type="SMART" id="SM00356">
    <property type="entry name" value="ZnF_C3H1"/>
    <property type="match status" value="4"/>
</dbReference>
<dbReference type="Gene3D" id="3.90.228.10">
    <property type="match status" value="1"/>
</dbReference>
<sequence>MSGGSWCEFLVKEKWCHKWEHVTSKNYKTHPPRKILCLNMLKNGKCYDVNCPYQHPNPNNKFYEEIIKQVDPYSKLANEKKKNSFFWCDLKMNNKMCRYYAQSKKCKVLGCFFQHHEDPNYVRKDPEFPKQKLIFPIGWKERKEKRLTEQNYKSNSRFTLSQICPNLTKTEGQKMVGCQDPNCSYSHPNPSLLSTNQGMPSNFLENMKKTTCKYYQKTGYCRDKECPYQHLKIKKEKREKNIPQAPQRGDIQIRFHLCPKLIYQKGNTLIGCQDPNCTFSHPNPSLLSTNQGMPSNFLENMNKEFCPFFGEYGQCKKDHCKFQHIHYKEIPEEFSDNQQSPQASFCPFLKQTGYCRLHNVRCYEEKDRERLVCPFSHRVPLNPEIPKREAKLEEIPSKNPIYIDLEKKFLDRWTYGLTPKVIKIEKIKSSYLDYWFTKRKEYLENRRKQSFNISWLYHGTNEKFLEEIYTKGFHILSNYDTNPRCPKSGELAKEKKTPSLCTKKCKFCLTKHCWNRCHMYGLGLYFTYCSSKSDKYIKTDNSIRKMFVCEVVTGNSFMQTQDLPSPDYAHDWVLPPHSYDSILVPGTGKTSTTNVMNNEIIIFHKFQAIPRYLIHYTR</sequence>
<organism evidence="4 5">
    <name type="scientific">Anaeramoeba ignava</name>
    <name type="common">Anaerobic marine amoeba</name>
    <dbReference type="NCBI Taxonomy" id="1746090"/>
    <lineage>
        <taxon>Eukaryota</taxon>
        <taxon>Metamonada</taxon>
        <taxon>Anaeramoebidae</taxon>
        <taxon>Anaeramoeba</taxon>
    </lineage>
</organism>
<dbReference type="InterPro" id="IPR012317">
    <property type="entry name" value="Poly(ADP-ribose)pol_cat_dom"/>
</dbReference>
<dbReference type="PANTHER" id="PTHR45740">
    <property type="entry name" value="POLY [ADP-RIBOSE] POLYMERASE"/>
    <property type="match status" value="1"/>
</dbReference>
<feature type="domain" description="C3H1-type" evidence="2">
    <location>
        <begin position="206"/>
        <end position="233"/>
    </location>
</feature>
<dbReference type="InterPro" id="IPR000571">
    <property type="entry name" value="Znf_CCCH"/>
</dbReference>
<evidence type="ECO:0000259" key="2">
    <source>
        <dbReference type="PROSITE" id="PS50103"/>
    </source>
</evidence>
<dbReference type="GO" id="GO:0003950">
    <property type="term" value="F:NAD+ poly-ADP-ribosyltransferase activity"/>
    <property type="evidence" value="ECO:0007669"/>
    <property type="project" value="InterPro"/>
</dbReference>
<dbReference type="Gene3D" id="4.10.1000.10">
    <property type="entry name" value="Zinc finger, CCCH-type"/>
    <property type="match status" value="2"/>
</dbReference>
<dbReference type="GO" id="GO:1990404">
    <property type="term" value="F:NAD+-protein mono-ADP-ribosyltransferase activity"/>
    <property type="evidence" value="ECO:0007669"/>
    <property type="project" value="TreeGrafter"/>
</dbReference>
<feature type="domain" description="C3H1-type" evidence="2">
    <location>
        <begin position="31"/>
        <end position="58"/>
    </location>
</feature>
<name>A0A9Q0LB74_ANAIG</name>
<keyword evidence="1" id="KW-0862">Zinc</keyword>
<proteinExistence type="predicted"/>
<dbReference type="InterPro" id="IPR051712">
    <property type="entry name" value="ARTD-AVP"/>
</dbReference>
<reference evidence="4" key="1">
    <citation type="submission" date="2022-10" db="EMBL/GenBank/DDBJ databases">
        <title>Novel sulphate-reducing endosymbionts in the free-living metamonad Anaeramoeba.</title>
        <authorList>
            <person name="Jerlstrom-Hultqvist J."/>
            <person name="Cepicka I."/>
            <person name="Gallot-Lavallee L."/>
            <person name="Salas-Leiva D."/>
            <person name="Curtis B.A."/>
            <person name="Zahonova K."/>
            <person name="Pipaliya S."/>
            <person name="Dacks J."/>
            <person name="Roger A.J."/>
        </authorList>
    </citation>
    <scope>NUCLEOTIDE SEQUENCE</scope>
    <source>
        <strain evidence="4">BMAN</strain>
    </source>
</reference>
<gene>
    <name evidence="4" type="ORF">M0811_02083</name>
</gene>
<dbReference type="OrthoDB" id="348671at2759"/>
<feature type="domain" description="PARP catalytic" evidence="3">
    <location>
        <begin position="379"/>
        <end position="618"/>
    </location>
</feature>
<dbReference type="Proteomes" id="UP001149090">
    <property type="component" value="Unassembled WGS sequence"/>
</dbReference>
<dbReference type="AlphaFoldDB" id="A0A9Q0LB74"/>